<sequence length="57" mass="5853">MHHAAAEGPVGWPGDPAPEGGRVGWPGDLTGPAAPSADAAPVVRRAWRRLFGLSRVA</sequence>
<evidence type="ECO:0000313" key="3">
    <source>
        <dbReference type="Proteomes" id="UP001324287"/>
    </source>
</evidence>
<feature type="region of interest" description="Disordered" evidence="1">
    <location>
        <begin position="1"/>
        <end position="40"/>
    </location>
</feature>
<gene>
    <name evidence="2" type="ORF">U6N30_25695</name>
</gene>
<reference evidence="2 3" key="1">
    <citation type="submission" date="2023-12" db="EMBL/GenBank/DDBJ databases">
        <title>Blastococcus brunescens sp. nov., an actonobacterium isolated from sandstone collected in sahara desert.</title>
        <authorList>
            <person name="Gtari M."/>
            <person name="Ghodhbane F."/>
        </authorList>
    </citation>
    <scope>NUCLEOTIDE SEQUENCE [LARGE SCALE GENOMIC DNA]</scope>
    <source>
        <strain evidence="2 3">BMG 8361</strain>
    </source>
</reference>
<evidence type="ECO:0000313" key="2">
    <source>
        <dbReference type="EMBL" id="WRL63161.1"/>
    </source>
</evidence>
<dbReference type="Proteomes" id="UP001324287">
    <property type="component" value="Chromosome"/>
</dbReference>
<protein>
    <submittedName>
        <fullName evidence="2">Uncharacterized protein</fullName>
    </submittedName>
</protein>
<accession>A0ABZ1AX66</accession>
<dbReference type="EMBL" id="CP141261">
    <property type="protein sequence ID" value="WRL63161.1"/>
    <property type="molecule type" value="Genomic_DNA"/>
</dbReference>
<organism evidence="2 3">
    <name type="scientific">Blastococcus brunescens</name>
    <dbReference type="NCBI Taxonomy" id="1564165"/>
    <lineage>
        <taxon>Bacteria</taxon>
        <taxon>Bacillati</taxon>
        <taxon>Actinomycetota</taxon>
        <taxon>Actinomycetes</taxon>
        <taxon>Geodermatophilales</taxon>
        <taxon>Geodermatophilaceae</taxon>
        <taxon>Blastococcus</taxon>
    </lineage>
</organism>
<proteinExistence type="predicted"/>
<dbReference type="RefSeq" id="WP_324274498.1">
    <property type="nucleotide sequence ID" value="NZ_CP141261.1"/>
</dbReference>
<evidence type="ECO:0000256" key="1">
    <source>
        <dbReference type="SAM" id="MobiDB-lite"/>
    </source>
</evidence>
<keyword evidence="3" id="KW-1185">Reference proteome</keyword>
<name>A0ABZ1AX66_9ACTN</name>